<comment type="caution">
    <text evidence="1">The sequence shown here is derived from an EMBL/GenBank/DDBJ whole genome shotgun (WGS) entry which is preliminary data.</text>
</comment>
<gene>
    <name evidence="1" type="ORF">TRFO_13004</name>
</gene>
<evidence type="ECO:0000313" key="1">
    <source>
        <dbReference type="EMBL" id="OHT16734.1"/>
    </source>
</evidence>
<reference evidence="1" key="1">
    <citation type="submission" date="2016-10" db="EMBL/GenBank/DDBJ databases">
        <authorList>
            <person name="Benchimol M."/>
            <person name="Almeida L.G."/>
            <person name="Vasconcelos A.T."/>
            <person name="Perreira-Neves A."/>
            <person name="Rosa I.A."/>
            <person name="Tasca T."/>
            <person name="Bogo M.R."/>
            <person name="de Souza W."/>
        </authorList>
    </citation>
    <scope>NUCLEOTIDE SEQUENCE [LARGE SCALE GENOMIC DNA]</scope>
    <source>
        <strain evidence="1">K</strain>
    </source>
</reference>
<dbReference type="VEuPathDB" id="TrichDB:TRFO_13004"/>
<sequence length="657" mass="78465">MEYKKNEKSLFRILRLEDPLSDLDNFQSSECDGINILLNQFESCLHDSLNIESTKEIIMQLCKIINENSPNSQLQYYSIKISNLILRSFDHQIFPQLLSSSIILFSEWAFLPYCNDFFSIPDLFDYLLMLSINPENNENFQELPSYRTYSLNILGNLLFDSDEMKNIFILKNPIDSITAFFMNNEFSKYQPQIMFIMYTMMKYCNTILELPQVFSFDKFAKISLVRITNFGIENSTQFDYLFFKHYMKSKDENFYNILLQMDIPILIESTVLFEDDHLLYFFSLLRFIFSWAKEKNFRNPPFFNLLCFPIQTLLNNFNHRLYPSEVIQEFNSFLIGYFDFHPKQINKYTTLSNLKIFVNFFTKEIYSIQSSSLKIITYLLQHPTMKQQEQKQILEQEQNLEQEEITEQNFSKIEFEEECNMTIYESLNDVISENFLNFVSNCLDSNDFEVIENCLNLIYLLLYSQTTTSCLIHLSLVKTDFLEAMEDFIYSNEVNDKLLFYYQKIMEFHHQFINGKLNSDFLDEICQNELYCIDNVDPSNFLDDDNIYNEEIQDFYDYNLINNEASEEKEIDDNSLNENCMNDNCMNDNCMNENCINENCINENCMNENCMNENCMNVDFYWDDDRLIESLVNNEDANKIDFFDDRENIEFLYDCYN</sequence>
<dbReference type="AlphaFoldDB" id="A0A1J4L458"/>
<dbReference type="Proteomes" id="UP000179807">
    <property type="component" value="Unassembled WGS sequence"/>
</dbReference>
<dbReference type="SUPFAM" id="SSF48371">
    <property type="entry name" value="ARM repeat"/>
    <property type="match status" value="1"/>
</dbReference>
<dbReference type="InterPro" id="IPR016024">
    <property type="entry name" value="ARM-type_fold"/>
</dbReference>
<dbReference type="RefSeq" id="XP_068369870.1">
    <property type="nucleotide sequence ID" value="XM_068496977.1"/>
</dbReference>
<keyword evidence="2" id="KW-1185">Reference proteome</keyword>
<name>A0A1J4L458_9EUKA</name>
<dbReference type="GeneID" id="94831681"/>
<accession>A0A1J4L458</accession>
<dbReference type="EMBL" id="MLAK01000078">
    <property type="protein sequence ID" value="OHT16734.1"/>
    <property type="molecule type" value="Genomic_DNA"/>
</dbReference>
<protein>
    <submittedName>
        <fullName evidence="1">Uncharacterized protein</fullName>
    </submittedName>
</protein>
<evidence type="ECO:0000313" key="2">
    <source>
        <dbReference type="Proteomes" id="UP000179807"/>
    </source>
</evidence>
<proteinExistence type="predicted"/>
<organism evidence="1 2">
    <name type="scientific">Tritrichomonas foetus</name>
    <dbReference type="NCBI Taxonomy" id="1144522"/>
    <lineage>
        <taxon>Eukaryota</taxon>
        <taxon>Metamonada</taxon>
        <taxon>Parabasalia</taxon>
        <taxon>Tritrichomonadida</taxon>
        <taxon>Tritrichomonadidae</taxon>
        <taxon>Tritrichomonas</taxon>
    </lineage>
</organism>